<dbReference type="GO" id="GO:0051087">
    <property type="term" value="F:protein-folding chaperone binding"/>
    <property type="evidence" value="ECO:0007669"/>
    <property type="project" value="TreeGrafter"/>
</dbReference>
<dbReference type="GO" id="GO:0005737">
    <property type="term" value="C:cytoplasm"/>
    <property type="evidence" value="ECO:0007669"/>
    <property type="project" value="TreeGrafter"/>
</dbReference>
<keyword evidence="3" id="KW-1185">Reference proteome</keyword>
<dbReference type="GO" id="GO:0044183">
    <property type="term" value="F:protein folding chaperone"/>
    <property type="evidence" value="ECO:0007669"/>
    <property type="project" value="TreeGrafter"/>
</dbReference>
<dbReference type="GO" id="GO:0005634">
    <property type="term" value="C:nucleus"/>
    <property type="evidence" value="ECO:0007669"/>
    <property type="project" value="TreeGrafter"/>
</dbReference>
<gene>
    <name evidence="2" type="ORF">MGAL_10B017335</name>
</gene>
<dbReference type="Proteomes" id="UP000596742">
    <property type="component" value="Unassembled WGS sequence"/>
</dbReference>
<dbReference type="Gene3D" id="1.10.287.110">
    <property type="entry name" value="DnaJ domain"/>
    <property type="match status" value="1"/>
</dbReference>
<accession>A0A8B6CCE2</accession>
<protein>
    <recommendedName>
        <fullName evidence="1">J domain-containing protein</fullName>
    </recommendedName>
</protein>
<proteinExistence type="predicted"/>
<evidence type="ECO:0000259" key="1">
    <source>
        <dbReference type="PROSITE" id="PS50076"/>
    </source>
</evidence>
<sequence length="71" mass="8403">MPLSREEAYELLELPVGTDQDSIRTSYKRLATKWHPEKNNNNPQAQKKFQLISTAYRRLTTNDERLQNLNK</sequence>
<dbReference type="SUPFAM" id="SSF46565">
    <property type="entry name" value="Chaperone J-domain"/>
    <property type="match status" value="1"/>
</dbReference>
<dbReference type="Pfam" id="PF00226">
    <property type="entry name" value="DnaJ"/>
    <property type="match status" value="1"/>
</dbReference>
<dbReference type="OrthoDB" id="10250354at2759"/>
<feature type="domain" description="J" evidence="1">
    <location>
        <begin position="7"/>
        <end position="71"/>
    </location>
</feature>
<organism evidence="2 3">
    <name type="scientific">Mytilus galloprovincialis</name>
    <name type="common">Mediterranean mussel</name>
    <dbReference type="NCBI Taxonomy" id="29158"/>
    <lineage>
        <taxon>Eukaryota</taxon>
        <taxon>Metazoa</taxon>
        <taxon>Spiralia</taxon>
        <taxon>Lophotrochozoa</taxon>
        <taxon>Mollusca</taxon>
        <taxon>Bivalvia</taxon>
        <taxon>Autobranchia</taxon>
        <taxon>Pteriomorphia</taxon>
        <taxon>Mytilida</taxon>
        <taxon>Mytiloidea</taxon>
        <taxon>Mytilidae</taxon>
        <taxon>Mytilinae</taxon>
        <taxon>Mytilus</taxon>
    </lineage>
</organism>
<dbReference type="SMART" id="SM00271">
    <property type="entry name" value="DnaJ"/>
    <property type="match status" value="1"/>
</dbReference>
<dbReference type="PANTHER" id="PTHR43948:SF14">
    <property type="entry name" value="PROTEIN DNAJ, PUTATIVE-RELATED"/>
    <property type="match status" value="1"/>
</dbReference>
<dbReference type="GO" id="GO:0051082">
    <property type="term" value="F:unfolded protein binding"/>
    <property type="evidence" value="ECO:0007669"/>
    <property type="project" value="TreeGrafter"/>
</dbReference>
<dbReference type="EMBL" id="UYJE01001549">
    <property type="protein sequence ID" value="VDI03004.1"/>
    <property type="molecule type" value="Genomic_DNA"/>
</dbReference>
<dbReference type="CDD" id="cd06257">
    <property type="entry name" value="DnaJ"/>
    <property type="match status" value="1"/>
</dbReference>
<dbReference type="InterPro" id="IPR001623">
    <property type="entry name" value="DnaJ_domain"/>
</dbReference>
<feature type="non-terminal residue" evidence="2">
    <location>
        <position position="1"/>
    </location>
</feature>
<comment type="caution">
    <text evidence="2">The sequence shown here is derived from an EMBL/GenBank/DDBJ whole genome shotgun (WGS) entry which is preliminary data.</text>
</comment>
<evidence type="ECO:0000313" key="3">
    <source>
        <dbReference type="Proteomes" id="UP000596742"/>
    </source>
</evidence>
<dbReference type="InterPro" id="IPR036869">
    <property type="entry name" value="J_dom_sf"/>
</dbReference>
<reference evidence="2" key="1">
    <citation type="submission" date="2018-11" db="EMBL/GenBank/DDBJ databases">
        <authorList>
            <person name="Alioto T."/>
            <person name="Alioto T."/>
        </authorList>
    </citation>
    <scope>NUCLEOTIDE SEQUENCE</scope>
</reference>
<dbReference type="PROSITE" id="PS50076">
    <property type="entry name" value="DNAJ_2"/>
    <property type="match status" value="1"/>
</dbReference>
<name>A0A8B6CCE2_MYTGA</name>
<evidence type="ECO:0000313" key="2">
    <source>
        <dbReference type="EMBL" id="VDI03004.1"/>
    </source>
</evidence>
<dbReference type="AlphaFoldDB" id="A0A8B6CCE2"/>
<dbReference type="PANTHER" id="PTHR43948">
    <property type="entry name" value="DNAJ HOMOLOG SUBFAMILY B"/>
    <property type="match status" value="1"/>
</dbReference>
<dbReference type="PRINTS" id="PR00625">
    <property type="entry name" value="JDOMAIN"/>
</dbReference>